<keyword evidence="2" id="KW-0812">Transmembrane</keyword>
<comment type="caution">
    <text evidence="7">The sequence shown here is derived from an EMBL/GenBank/DDBJ whole genome shotgun (WGS) entry which is preliminary data.</text>
</comment>
<evidence type="ECO:0000259" key="6">
    <source>
        <dbReference type="Pfam" id="PF13813"/>
    </source>
</evidence>
<gene>
    <name evidence="7" type="ORF">SCAR479_01398</name>
</gene>
<evidence type="ECO:0000256" key="4">
    <source>
        <dbReference type="ARBA" id="ARBA00023136"/>
    </source>
</evidence>
<feature type="signal peptide" evidence="5">
    <location>
        <begin position="1"/>
        <end position="20"/>
    </location>
</feature>
<evidence type="ECO:0000256" key="1">
    <source>
        <dbReference type="ARBA" id="ARBA00004141"/>
    </source>
</evidence>
<keyword evidence="3" id="KW-1133">Transmembrane helix</keyword>
<sequence length="283" mass="31557">MTVFTPLSFCLLGYSSTVAGLQSKKISVRYASAALLCLSGAKTLQTLTEAADVPALVNLGPLAMIGMAHGITLLLIEYYELPSIKTGKKRFDILGGMHMVLNSRYIGTSKEVPGLQTWPVIGKWATRRWLSSIRRDNPKWAFVIDRLITVLFLVALLTTMPKLPLSASDVHPKKTSLFRRLSSVSRREVWLRCLLPLYFVLENWASLNATYQGFAALTVAVGIYGPNDWPRLFGNPTTAYSLRRFWSKFWHRLVLRPLLDYDDFVCLCAFGGVSYGGDSGPTL</sequence>
<evidence type="ECO:0000256" key="5">
    <source>
        <dbReference type="SAM" id="SignalP"/>
    </source>
</evidence>
<dbReference type="Proteomes" id="UP001465668">
    <property type="component" value="Unassembled WGS sequence"/>
</dbReference>
<protein>
    <submittedName>
        <fullName evidence="7">Membrane bound O-acyl transferase family-domain-containing protein</fullName>
    </submittedName>
</protein>
<evidence type="ECO:0000313" key="8">
    <source>
        <dbReference type="Proteomes" id="UP001465668"/>
    </source>
</evidence>
<comment type="subcellular location">
    <subcellularLocation>
        <location evidence="1">Membrane</location>
        <topology evidence="1">Multi-pass membrane protein</topology>
    </subcellularLocation>
</comment>
<organism evidence="7 8">
    <name type="scientific">Seiridium cardinale</name>
    <dbReference type="NCBI Taxonomy" id="138064"/>
    <lineage>
        <taxon>Eukaryota</taxon>
        <taxon>Fungi</taxon>
        <taxon>Dikarya</taxon>
        <taxon>Ascomycota</taxon>
        <taxon>Pezizomycotina</taxon>
        <taxon>Sordariomycetes</taxon>
        <taxon>Xylariomycetidae</taxon>
        <taxon>Amphisphaeriales</taxon>
        <taxon>Sporocadaceae</taxon>
        <taxon>Seiridium</taxon>
    </lineage>
</organism>
<keyword evidence="7" id="KW-0808">Transferase</keyword>
<dbReference type="Pfam" id="PF13813">
    <property type="entry name" value="MBOAT_2"/>
    <property type="match status" value="1"/>
</dbReference>
<name>A0ABR2Y5C1_9PEZI</name>
<feature type="domain" description="Wax synthase" evidence="6">
    <location>
        <begin position="229"/>
        <end position="266"/>
    </location>
</feature>
<dbReference type="GO" id="GO:0016740">
    <property type="term" value="F:transferase activity"/>
    <property type="evidence" value="ECO:0007669"/>
    <property type="project" value="UniProtKB-KW"/>
</dbReference>
<keyword evidence="4" id="KW-0472">Membrane</keyword>
<feature type="chain" id="PRO_5046738551" evidence="5">
    <location>
        <begin position="21"/>
        <end position="283"/>
    </location>
</feature>
<dbReference type="InterPro" id="IPR032805">
    <property type="entry name" value="Wax_synthase_dom"/>
</dbReference>
<proteinExistence type="predicted"/>
<dbReference type="EMBL" id="JARVKM010000003">
    <property type="protein sequence ID" value="KAK9781527.1"/>
    <property type="molecule type" value="Genomic_DNA"/>
</dbReference>
<accession>A0ABR2Y5C1</accession>
<keyword evidence="5" id="KW-0732">Signal</keyword>
<keyword evidence="8" id="KW-1185">Reference proteome</keyword>
<evidence type="ECO:0000313" key="7">
    <source>
        <dbReference type="EMBL" id="KAK9781527.1"/>
    </source>
</evidence>
<evidence type="ECO:0000256" key="3">
    <source>
        <dbReference type="ARBA" id="ARBA00022989"/>
    </source>
</evidence>
<reference evidence="7 8" key="1">
    <citation type="submission" date="2024-02" db="EMBL/GenBank/DDBJ databases">
        <title>First draft genome assembly of two strains of Seiridium cardinale.</title>
        <authorList>
            <person name="Emiliani G."/>
            <person name="Scali E."/>
        </authorList>
    </citation>
    <scope>NUCLEOTIDE SEQUENCE [LARGE SCALE GENOMIC DNA]</scope>
    <source>
        <strain evidence="7 8">BM-138-000479</strain>
    </source>
</reference>
<evidence type="ECO:0000256" key="2">
    <source>
        <dbReference type="ARBA" id="ARBA00022692"/>
    </source>
</evidence>